<dbReference type="Proteomes" id="UP000572212">
    <property type="component" value="Unassembled WGS sequence"/>
</dbReference>
<evidence type="ECO:0000313" key="4">
    <source>
        <dbReference type="EMBL" id="MBB6512746.1"/>
    </source>
</evidence>
<protein>
    <submittedName>
        <fullName evidence="4">Xylitol oxidase</fullName>
        <ecNumber evidence="4">1.1.3.41</ecNumber>
    </submittedName>
</protein>
<sequence length="421" mass="47657">MTLQKNWAGNYTYQATNWHVPSSIEEVQQLVKQLDKVRVVGSRHSFNGIADSKENIISLEKLNNVIKLDKENRTVTVEGGIRYGDLSLFLQDKGFALPNMASLPHISIAGACATATHGSGDKNQCLSNSISAMKVVTGGGEVVTFSRERDEALLKGAVVSLGALGVIIEITLDLIPAFDICQYVYENLPFEQLANNFDNVFSSAYSVSLFTNWKKEVFDQVWLKSLHQEDNGQTPPSEFYGATAARLPSHPIQGVEAVHCTEQLGTPGPWHDRLPHFRLDFTPSNGDELQSEFLIPREQAYDALLAISKHKEKISPLLHVCEIRSIARDDLWMSPFYQQDSIGIHFTWKDDWESVKKILPEIEESLIPFQARPHWGKLFTISKERVTSLYKKLPDFQRLVEQHDPHGKFRNEFINNYIFNK</sequence>
<reference evidence="4 5" key="1">
    <citation type="submission" date="2020-08" db="EMBL/GenBank/DDBJ databases">
        <title>Genomic Encyclopedia of Type Strains, Phase IV (KMG-IV): sequencing the most valuable type-strain genomes for metagenomic binning, comparative biology and taxonomic classification.</title>
        <authorList>
            <person name="Goeker M."/>
        </authorList>
    </citation>
    <scope>NUCLEOTIDE SEQUENCE [LARGE SCALE GENOMIC DNA]</scope>
    <source>
        <strain evidence="4 5">DSM 11805</strain>
    </source>
</reference>
<name>A0A841RMT0_9BACI</name>
<dbReference type="Gene3D" id="3.30.70.2530">
    <property type="match status" value="1"/>
</dbReference>
<evidence type="ECO:0000256" key="1">
    <source>
        <dbReference type="ARBA" id="ARBA00022630"/>
    </source>
</evidence>
<dbReference type="Pfam" id="PF04030">
    <property type="entry name" value="ALO"/>
    <property type="match status" value="1"/>
</dbReference>
<dbReference type="GO" id="GO:0080049">
    <property type="term" value="F:L-gulono-1,4-lactone dehydrogenase activity"/>
    <property type="evidence" value="ECO:0007669"/>
    <property type="project" value="TreeGrafter"/>
</dbReference>
<dbReference type="Gene3D" id="1.10.45.10">
    <property type="entry name" value="Vanillyl-alcohol Oxidase, Chain A, domain 4"/>
    <property type="match status" value="1"/>
</dbReference>
<dbReference type="InterPro" id="IPR010031">
    <property type="entry name" value="FAD_lactone_oxidase-like"/>
</dbReference>
<dbReference type="Gene3D" id="3.30.465.10">
    <property type="match status" value="1"/>
</dbReference>
<dbReference type="EC" id="1.1.3.41" evidence="4"/>
<dbReference type="EMBL" id="JACHON010000004">
    <property type="protein sequence ID" value="MBB6512746.1"/>
    <property type="molecule type" value="Genomic_DNA"/>
</dbReference>
<proteinExistence type="predicted"/>
<evidence type="ECO:0000256" key="2">
    <source>
        <dbReference type="ARBA" id="ARBA00023002"/>
    </source>
</evidence>
<dbReference type="PIRSF" id="PIRSF000136">
    <property type="entry name" value="LGO_GLO"/>
    <property type="match status" value="1"/>
</dbReference>
<dbReference type="AlphaFoldDB" id="A0A841RMT0"/>
<dbReference type="InterPro" id="IPR006094">
    <property type="entry name" value="Oxid_FAD_bind_N"/>
</dbReference>
<feature type="domain" description="FAD-binding PCMH-type" evidence="3">
    <location>
        <begin position="11"/>
        <end position="177"/>
    </location>
</feature>
<keyword evidence="5" id="KW-1185">Reference proteome</keyword>
<dbReference type="GO" id="GO:0071949">
    <property type="term" value="F:FAD binding"/>
    <property type="evidence" value="ECO:0007669"/>
    <property type="project" value="InterPro"/>
</dbReference>
<evidence type="ECO:0000313" key="5">
    <source>
        <dbReference type="Proteomes" id="UP000572212"/>
    </source>
</evidence>
<dbReference type="SUPFAM" id="SSF56176">
    <property type="entry name" value="FAD-binding/transporter-associated domain-like"/>
    <property type="match status" value="1"/>
</dbReference>
<dbReference type="GO" id="GO:0050582">
    <property type="term" value="F:xylitol oxidase activity"/>
    <property type="evidence" value="ECO:0007669"/>
    <property type="project" value="UniProtKB-EC"/>
</dbReference>
<dbReference type="GO" id="GO:0016020">
    <property type="term" value="C:membrane"/>
    <property type="evidence" value="ECO:0007669"/>
    <property type="project" value="InterPro"/>
</dbReference>
<dbReference type="PANTHER" id="PTHR43762">
    <property type="entry name" value="L-GULONOLACTONE OXIDASE"/>
    <property type="match status" value="1"/>
</dbReference>
<dbReference type="InterPro" id="IPR016167">
    <property type="entry name" value="FAD-bd_PCMH_sub1"/>
</dbReference>
<accession>A0A841RMT0</accession>
<dbReference type="InterPro" id="IPR016169">
    <property type="entry name" value="FAD-bd_PCMH_sub2"/>
</dbReference>
<evidence type="ECO:0000259" key="3">
    <source>
        <dbReference type="PROSITE" id="PS51387"/>
    </source>
</evidence>
<keyword evidence="1" id="KW-0285">Flavoprotein</keyword>
<dbReference type="Pfam" id="PF01565">
    <property type="entry name" value="FAD_binding_4"/>
    <property type="match status" value="1"/>
</dbReference>
<dbReference type="InterPro" id="IPR016166">
    <property type="entry name" value="FAD-bd_PCMH"/>
</dbReference>
<dbReference type="PROSITE" id="PS51387">
    <property type="entry name" value="FAD_PCMH"/>
    <property type="match status" value="1"/>
</dbReference>
<comment type="caution">
    <text evidence="4">The sequence shown here is derived from an EMBL/GenBank/DDBJ whole genome shotgun (WGS) entry which is preliminary data.</text>
</comment>
<dbReference type="InterPro" id="IPR016171">
    <property type="entry name" value="Vanillyl_alc_oxidase_C-sub2"/>
</dbReference>
<dbReference type="Gene3D" id="3.30.43.10">
    <property type="entry name" value="Uridine Diphospho-n-acetylenolpyruvylglucosamine Reductase, domain 2"/>
    <property type="match status" value="1"/>
</dbReference>
<dbReference type="GO" id="GO:0003885">
    <property type="term" value="F:D-arabinono-1,4-lactone oxidase activity"/>
    <property type="evidence" value="ECO:0007669"/>
    <property type="project" value="InterPro"/>
</dbReference>
<gene>
    <name evidence="4" type="ORF">GGQ92_001532</name>
</gene>
<dbReference type="PANTHER" id="PTHR43762:SF1">
    <property type="entry name" value="D-ARABINONO-1,4-LACTONE OXIDASE"/>
    <property type="match status" value="1"/>
</dbReference>
<dbReference type="InterPro" id="IPR007173">
    <property type="entry name" value="ALO_C"/>
</dbReference>
<organism evidence="4 5">
    <name type="scientific">Gracilibacillus halotolerans</name>
    <dbReference type="NCBI Taxonomy" id="74386"/>
    <lineage>
        <taxon>Bacteria</taxon>
        <taxon>Bacillati</taxon>
        <taxon>Bacillota</taxon>
        <taxon>Bacilli</taxon>
        <taxon>Bacillales</taxon>
        <taxon>Bacillaceae</taxon>
        <taxon>Gracilibacillus</taxon>
    </lineage>
</organism>
<keyword evidence="2 4" id="KW-0560">Oxidoreductase</keyword>
<dbReference type="Gene3D" id="3.30.70.2520">
    <property type="match status" value="1"/>
</dbReference>
<dbReference type="InterPro" id="IPR036318">
    <property type="entry name" value="FAD-bd_PCMH-like_sf"/>
</dbReference>
<dbReference type="RefSeq" id="WP_184246571.1">
    <property type="nucleotide sequence ID" value="NZ_BAAACU010000028.1"/>
</dbReference>